<evidence type="ECO:0000313" key="11">
    <source>
        <dbReference type="EMBL" id="MCR6544191.1"/>
    </source>
</evidence>
<comment type="caution">
    <text evidence="11">The sequence shown here is derived from an EMBL/GenBank/DDBJ whole genome shotgun (WGS) entry which is preliminary data.</text>
</comment>
<proteinExistence type="predicted"/>
<keyword evidence="5" id="KW-0443">Lipid metabolism</keyword>
<evidence type="ECO:0000259" key="10">
    <source>
        <dbReference type="Pfam" id="PF08220"/>
    </source>
</evidence>
<evidence type="ECO:0000256" key="2">
    <source>
        <dbReference type="ARBA" id="ARBA00022516"/>
    </source>
</evidence>
<dbReference type="NCBIfam" id="NF003359">
    <property type="entry name" value="PRK04424.1"/>
    <property type="match status" value="1"/>
</dbReference>
<organism evidence="11 12">
    <name type="scientific">Dehalobacterium formicoaceticum</name>
    <dbReference type="NCBI Taxonomy" id="51515"/>
    <lineage>
        <taxon>Bacteria</taxon>
        <taxon>Bacillati</taxon>
        <taxon>Bacillota</taxon>
        <taxon>Clostridia</taxon>
        <taxon>Eubacteriales</taxon>
        <taxon>Peptococcaceae</taxon>
        <taxon>Dehalobacterium</taxon>
    </lineage>
</organism>
<evidence type="ECO:0000259" key="9">
    <source>
        <dbReference type="Pfam" id="PF03061"/>
    </source>
</evidence>
<feature type="domain" description="HTH deoR-type" evidence="10">
    <location>
        <begin position="11"/>
        <end position="48"/>
    </location>
</feature>
<feature type="domain" description="Thioesterase" evidence="9">
    <location>
        <begin position="122"/>
        <end position="166"/>
    </location>
</feature>
<keyword evidence="1" id="KW-0678">Repressor</keyword>
<dbReference type="InterPro" id="IPR017275">
    <property type="entry name" value="Transcription_factor_FapR"/>
</dbReference>
<evidence type="ECO:0000313" key="12">
    <source>
        <dbReference type="Proteomes" id="UP001524944"/>
    </source>
</evidence>
<dbReference type="SUPFAM" id="SSF54637">
    <property type="entry name" value="Thioesterase/thiol ester dehydrase-isomerase"/>
    <property type="match status" value="1"/>
</dbReference>
<evidence type="ECO:0000256" key="4">
    <source>
        <dbReference type="ARBA" id="ARBA00023015"/>
    </source>
</evidence>
<keyword evidence="4" id="KW-0805">Transcription regulation</keyword>
<dbReference type="RefSeq" id="WP_089609685.1">
    <property type="nucleotide sequence ID" value="NZ_CP022121.1"/>
</dbReference>
<dbReference type="Pfam" id="PF03061">
    <property type="entry name" value="4HBT"/>
    <property type="match status" value="1"/>
</dbReference>
<dbReference type="CDD" id="cd03440">
    <property type="entry name" value="hot_dog"/>
    <property type="match status" value="1"/>
</dbReference>
<evidence type="ECO:0000256" key="6">
    <source>
        <dbReference type="ARBA" id="ARBA00023125"/>
    </source>
</evidence>
<dbReference type="InterPro" id="IPR029069">
    <property type="entry name" value="HotDog_dom_sf"/>
</dbReference>
<dbReference type="InterPro" id="IPR036388">
    <property type="entry name" value="WH-like_DNA-bd_sf"/>
</dbReference>
<keyword evidence="2" id="KW-0444">Lipid biosynthesis</keyword>
<reference evidence="11 12" key="1">
    <citation type="submission" date="2022-08" db="EMBL/GenBank/DDBJ databases">
        <title>Proteogenomics of the novel Dehalobacterium formicoaceticum strain EZ94 highlights a key role of methyltransferases during anaerobic dichloromethane degradation.</title>
        <authorList>
            <person name="Wasmund K."/>
        </authorList>
    </citation>
    <scope>NUCLEOTIDE SEQUENCE [LARGE SCALE GENOMIC DNA]</scope>
    <source>
        <strain evidence="11 12">EZ94</strain>
    </source>
</reference>
<dbReference type="Gene3D" id="3.10.129.10">
    <property type="entry name" value="Hotdog Thioesterase"/>
    <property type="match status" value="1"/>
</dbReference>
<keyword evidence="7" id="KW-0275">Fatty acid biosynthesis</keyword>
<dbReference type="PIRSF" id="PIRSF037733">
    <property type="entry name" value="Transcription_factor_FapR"/>
    <property type="match status" value="1"/>
</dbReference>
<dbReference type="EMBL" id="JANPWE010000001">
    <property type="protein sequence ID" value="MCR6544191.1"/>
    <property type="molecule type" value="Genomic_DNA"/>
</dbReference>
<accession>A0ABT1XZZ9</accession>
<evidence type="ECO:0000256" key="7">
    <source>
        <dbReference type="ARBA" id="ARBA00023160"/>
    </source>
</evidence>
<dbReference type="InterPro" id="IPR001034">
    <property type="entry name" value="DeoR_HTH"/>
</dbReference>
<keyword evidence="8" id="KW-0804">Transcription</keyword>
<keyword evidence="3" id="KW-0276">Fatty acid metabolism</keyword>
<dbReference type="InterPro" id="IPR006683">
    <property type="entry name" value="Thioestr_dom"/>
</dbReference>
<keyword evidence="6" id="KW-0238">DNA-binding</keyword>
<evidence type="ECO:0000256" key="5">
    <source>
        <dbReference type="ARBA" id="ARBA00023098"/>
    </source>
</evidence>
<evidence type="ECO:0000256" key="1">
    <source>
        <dbReference type="ARBA" id="ARBA00022491"/>
    </source>
</evidence>
<name>A0ABT1XZZ9_9FIRM</name>
<protein>
    <submittedName>
        <fullName evidence="11">Transcription factor FapR</fullName>
    </submittedName>
</protein>
<dbReference type="Gene3D" id="1.10.10.10">
    <property type="entry name" value="Winged helix-like DNA-binding domain superfamily/Winged helix DNA-binding domain"/>
    <property type="match status" value="1"/>
</dbReference>
<dbReference type="Pfam" id="PF08220">
    <property type="entry name" value="HTH_DeoR"/>
    <property type="match status" value="1"/>
</dbReference>
<evidence type="ECO:0000256" key="3">
    <source>
        <dbReference type="ARBA" id="ARBA00022832"/>
    </source>
</evidence>
<evidence type="ECO:0000256" key="8">
    <source>
        <dbReference type="ARBA" id="ARBA00023163"/>
    </source>
</evidence>
<sequence length="192" mass="21729">MEPRFSGRKKRHQYLEKYLEMHPFVTDDELAQFLGVSVATIRLDRQILGIPEVRKRTRFVAQDAFEKPTALDTHEVVGELMDLELNKSAISVLTITEDMVLAKTKIARGHHLFAQANSLAVAVVGAEIVFTGSARIRYKRPVYLGEKIVAKATVKTQRGTTFLISVHSKVDLEIVFKAQIVLSVQDHKFKRD</sequence>
<gene>
    <name evidence="11" type="primary">fapR</name>
    <name evidence="11" type="ORF">NVS47_01460</name>
</gene>
<keyword evidence="12" id="KW-1185">Reference proteome</keyword>
<dbReference type="Proteomes" id="UP001524944">
    <property type="component" value="Unassembled WGS sequence"/>
</dbReference>